<dbReference type="STRING" id="1890683.A0A427YFE3"/>
<gene>
    <name evidence="2" type="ORF">EHS25_001885</name>
</gene>
<name>A0A427YFE3_9TREE</name>
<evidence type="ECO:0000259" key="1">
    <source>
        <dbReference type="Pfam" id="PF00903"/>
    </source>
</evidence>
<comment type="caution">
    <text evidence="2">The sequence shown here is derived from an EMBL/GenBank/DDBJ whole genome shotgun (WGS) entry which is preliminary data.</text>
</comment>
<dbReference type="SUPFAM" id="SSF54593">
    <property type="entry name" value="Glyoxalase/Bleomycin resistance protein/Dihydroxybiphenyl dioxygenase"/>
    <property type="match status" value="1"/>
</dbReference>
<sequence>MTLNNDPCTVYLAYYLEGETTGEDVFRHMQQRDGLIELVHVHGTQIDSGNPADGGFGLGHLGISCPDVETAEQRFRQHGVEIFRPTGPQHSTKHGICVAEEDNEHPLTEGFKTVFARMLMIRDPDDESGRCYFIEVVPYGAD</sequence>
<evidence type="ECO:0000313" key="3">
    <source>
        <dbReference type="Proteomes" id="UP000279259"/>
    </source>
</evidence>
<dbReference type="InterPro" id="IPR004360">
    <property type="entry name" value="Glyas_Fos-R_dOase_dom"/>
</dbReference>
<accession>A0A427YFE3</accession>
<keyword evidence="3" id="KW-1185">Reference proteome</keyword>
<dbReference type="EMBL" id="RSCD01000012">
    <property type="protein sequence ID" value="RSH89899.1"/>
    <property type="molecule type" value="Genomic_DNA"/>
</dbReference>
<feature type="domain" description="Glyoxalase/fosfomycin resistance/dioxygenase" evidence="1">
    <location>
        <begin position="25"/>
        <end position="96"/>
    </location>
</feature>
<dbReference type="Proteomes" id="UP000279259">
    <property type="component" value="Unassembled WGS sequence"/>
</dbReference>
<dbReference type="AlphaFoldDB" id="A0A427YFE3"/>
<dbReference type="OrthoDB" id="16820at2759"/>
<protein>
    <recommendedName>
        <fullName evidence="1">Glyoxalase/fosfomycin resistance/dioxygenase domain-containing protein</fullName>
    </recommendedName>
</protein>
<dbReference type="InterPro" id="IPR029068">
    <property type="entry name" value="Glyas_Bleomycin-R_OHBP_Dase"/>
</dbReference>
<dbReference type="Pfam" id="PF00903">
    <property type="entry name" value="Glyoxalase"/>
    <property type="match status" value="1"/>
</dbReference>
<dbReference type="Gene3D" id="3.10.180.10">
    <property type="entry name" value="2,3-Dihydroxybiphenyl 1,2-Dioxygenase, domain 1"/>
    <property type="match status" value="1"/>
</dbReference>
<proteinExistence type="predicted"/>
<organism evidence="2 3">
    <name type="scientific">Saitozyma podzolica</name>
    <dbReference type="NCBI Taxonomy" id="1890683"/>
    <lineage>
        <taxon>Eukaryota</taxon>
        <taxon>Fungi</taxon>
        <taxon>Dikarya</taxon>
        <taxon>Basidiomycota</taxon>
        <taxon>Agaricomycotina</taxon>
        <taxon>Tremellomycetes</taxon>
        <taxon>Tremellales</taxon>
        <taxon>Trimorphomycetaceae</taxon>
        <taxon>Saitozyma</taxon>
    </lineage>
</organism>
<reference evidence="2 3" key="1">
    <citation type="submission" date="2018-11" db="EMBL/GenBank/DDBJ databases">
        <title>Genome sequence of Saitozyma podzolica DSM 27192.</title>
        <authorList>
            <person name="Aliyu H."/>
            <person name="Gorte O."/>
            <person name="Ochsenreither K."/>
        </authorList>
    </citation>
    <scope>NUCLEOTIDE SEQUENCE [LARGE SCALE GENOMIC DNA]</scope>
    <source>
        <strain evidence="2 3">DSM 27192</strain>
    </source>
</reference>
<evidence type="ECO:0000313" key="2">
    <source>
        <dbReference type="EMBL" id="RSH89899.1"/>
    </source>
</evidence>